<evidence type="ECO:0000256" key="6">
    <source>
        <dbReference type="ARBA" id="ARBA00040132"/>
    </source>
</evidence>
<dbReference type="CDD" id="cd08171">
    <property type="entry name" value="GlyDH-like"/>
    <property type="match status" value="1"/>
</dbReference>
<evidence type="ECO:0000256" key="1">
    <source>
        <dbReference type="ARBA" id="ARBA00022723"/>
    </source>
</evidence>
<feature type="binding site" evidence="8">
    <location>
        <position position="273"/>
    </location>
    <ligand>
        <name>glycerol</name>
        <dbReference type="ChEBI" id="CHEBI:17754"/>
    </ligand>
</feature>
<dbReference type="AlphaFoldDB" id="A0A7X9UBV8"/>
<dbReference type="InterPro" id="IPR016205">
    <property type="entry name" value="Glycerol_DH"/>
</dbReference>
<organism evidence="11 12">
    <name type="scientific">Collinsella acetigenes</name>
    <dbReference type="NCBI Taxonomy" id="2713419"/>
    <lineage>
        <taxon>Bacteria</taxon>
        <taxon>Bacillati</taxon>
        <taxon>Actinomycetota</taxon>
        <taxon>Coriobacteriia</taxon>
        <taxon>Coriobacteriales</taxon>
        <taxon>Coriobacteriaceae</taxon>
        <taxon>Collinsella</taxon>
    </lineage>
</organism>
<feature type="binding site" evidence="9">
    <location>
        <position position="125"/>
    </location>
    <ligand>
        <name>NAD(+)</name>
        <dbReference type="ChEBI" id="CHEBI:57540"/>
    </ligand>
</feature>
<keyword evidence="3 9" id="KW-0520">NAD</keyword>
<dbReference type="RefSeq" id="WP_169277189.1">
    <property type="nucleotide sequence ID" value="NZ_JABBCP010000002.1"/>
</dbReference>
<evidence type="ECO:0000256" key="2">
    <source>
        <dbReference type="ARBA" id="ARBA00023002"/>
    </source>
</evidence>
<dbReference type="Pfam" id="PF00465">
    <property type="entry name" value="Fe-ADH"/>
    <property type="match status" value="1"/>
</dbReference>
<keyword evidence="2" id="KW-0560">Oxidoreductase</keyword>
<dbReference type="Gene3D" id="1.20.1090.10">
    <property type="entry name" value="Dehydroquinate synthase-like - alpha domain"/>
    <property type="match status" value="1"/>
</dbReference>
<protein>
    <recommendedName>
        <fullName evidence="6">Glycerol dehydrogenase</fullName>
        <ecNumber evidence="5">1.1.1.6</ecNumber>
    </recommendedName>
</protein>
<name>A0A7X9UBV8_9ACTN</name>
<dbReference type="PANTHER" id="PTHR43616:SF5">
    <property type="entry name" value="GLYCEROL DEHYDROGENASE 1"/>
    <property type="match status" value="1"/>
</dbReference>
<proteinExistence type="predicted"/>
<gene>
    <name evidence="11" type="ORF">HF320_04195</name>
</gene>
<feature type="binding site" evidence="8">
    <location>
        <position position="256"/>
    </location>
    <ligand>
        <name>glycerol</name>
        <dbReference type="ChEBI" id="CHEBI:17754"/>
    </ligand>
</feature>
<comment type="cofactor">
    <cofactor evidence="8">
        <name>Zn(2+)</name>
        <dbReference type="ChEBI" id="CHEBI:29105"/>
    </cofactor>
    <text evidence="8">Binds 1 zinc ion per subunit.</text>
</comment>
<feature type="binding site" evidence="8">
    <location>
        <position position="170"/>
    </location>
    <ligand>
        <name>glycerol</name>
        <dbReference type="ChEBI" id="CHEBI:17754"/>
    </ligand>
</feature>
<sequence>MRTVELSNYTIGDDCFDAIPEVLALHEVKRVMLIGGERALAAAAPGIKASLAGTDVEILGRHVYGKNSTRENIAKIVNSPLAQSADALFAIGGGKAIDTVKTANIELNKKVFSVPTICSNCSAGTAIAVVYNADGSLEGYSYPHCPDHIFINPAIIAAAPAEYFWAGIGDALSKQPEVEYATSAGNLEHTAALGLALAHTCSEPLFAYGEQGLKDVRAKVSSEAVRQIALDIVVNTGYVSNLTNQTDFYYNSSVAHAFYNASCSIDRPGSYLHGEVVSFGVLVLLAYIGDEENLARYAAFNKKLGLPVTLEAVGLDESFIPALCEAAHATNEWRQGNPEPFSDGRFAQAIKDADAFGKRLN</sequence>
<comment type="catalytic activity">
    <reaction evidence="7">
        <text>glycerol + NAD(+) = dihydroxyacetone + NADH + H(+)</text>
        <dbReference type="Rhea" id="RHEA:13769"/>
        <dbReference type="ChEBI" id="CHEBI:15378"/>
        <dbReference type="ChEBI" id="CHEBI:16016"/>
        <dbReference type="ChEBI" id="CHEBI:17754"/>
        <dbReference type="ChEBI" id="CHEBI:57540"/>
        <dbReference type="ChEBI" id="CHEBI:57945"/>
        <dbReference type="EC" id="1.1.1.6"/>
    </reaction>
</comment>
<feature type="domain" description="Alcohol dehydrogenase iron-type/glycerol dehydrogenase GldA" evidence="10">
    <location>
        <begin position="8"/>
        <end position="153"/>
    </location>
</feature>
<feature type="binding site" evidence="9">
    <location>
        <position position="131"/>
    </location>
    <ligand>
        <name>NAD(+)</name>
        <dbReference type="ChEBI" id="CHEBI:57540"/>
    </ligand>
</feature>
<evidence type="ECO:0000256" key="3">
    <source>
        <dbReference type="ARBA" id="ARBA00023027"/>
    </source>
</evidence>
<evidence type="ECO:0000256" key="7">
    <source>
        <dbReference type="ARBA" id="ARBA00049006"/>
    </source>
</evidence>
<keyword evidence="8" id="KW-0862">Zinc</keyword>
<evidence type="ECO:0000256" key="9">
    <source>
        <dbReference type="PIRSR" id="PIRSR000112-3"/>
    </source>
</evidence>
<evidence type="ECO:0000313" key="12">
    <source>
        <dbReference type="Proteomes" id="UP000546970"/>
    </source>
</evidence>
<dbReference type="GO" id="GO:0008888">
    <property type="term" value="F:glycerol dehydrogenase (NAD+) activity"/>
    <property type="evidence" value="ECO:0007669"/>
    <property type="project" value="UniProtKB-EC"/>
</dbReference>
<reference evidence="11 12" key="1">
    <citation type="submission" date="2020-04" db="EMBL/GenBank/DDBJ databases">
        <title>Collinsella sp. KGMB02528 nov., an anaerobic actinobacterium isolated from human feces.</title>
        <authorList>
            <person name="Han K.-I."/>
            <person name="Eom M.K."/>
            <person name="Kim J.-S."/>
            <person name="Lee K.C."/>
            <person name="Suh M.K."/>
            <person name="Park S.-H."/>
            <person name="Lee J.H."/>
            <person name="Kang S.W."/>
            <person name="Park J.-E."/>
            <person name="Oh B.S."/>
            <person name="Yu S.Y."/>
            <person name="Choi S.-H."/>
            <person name="Lee D.H."/>
            <person name="Yoon H."/>
            <person name="Kim B.-Y."/>
            <person name="Lee J.H."/>
            <person name="Lee J.-S."/>
        </authorList>
    </citation>
    <scope>NUCLEOTIDE SEQUENCE [LARGE SCALE GENOMIC DNA]</scope>
    <source>
        <strain evidence="11 12">KGMB02528</strain>
    </source>
</reference>
<dbReference type="Proteomes" id="UP000546970">
    <property type="component" value="Unassembled WGS sequence"/>
</dbReference>
<comment type="pathway">
    <text evidence="4">Polyol metabolism; glycerol fermentation; glycerone phosphate from glycerol (oxidative route): step 1/2.</text>
</comment>
<dbReference type="InterPro" id="IPR001670">
    <property type="entry name" value="ADH_Fe/GldA"/>
</dbReference>
<dbReference type="PANTHER" id="PTHR43616">
    <property type="entry name" value="GLYCEROL DEHYDROGENASE"/>
    <property type="match status" value="1"/>
</dbReference>
<dbReference type="Gene3D" id="3.40.50.1970">
    <property type="match status" value="1"/>
</dbReference>
<evidence type="ECO:0000256" key="4">
    <source>
        <dbReference type="ARBA" id="ARBA00037918"/>
    </source>
</evidence>
<keyword evidence="12" id="KW-1185">Reference proteome</keyword>
<evidence type="ECO:0000313" key="11">
    <source>
        <dbReference type="EMBL" id="NMF55530.1"/>
    </source>
</evidence>
<dbReference type="EMBL" id="JABBCP010000002">
    <property type="protein sequence ID" value="NMF55530.1"/>
    <property type="molecule type" value="Genomic_DNA"/>
</dbReference>
<dbReference type="PIRSF" id="PIRSF000112">
    <property type="entry name" value="Glycerol_dehydrogenase"/>
    <property type="match status" value="1"/>
</dbReference>
<dbReference type="SUPFAM" id="SSF56796">
    <property type="entry name" value="Dehydroquinate synthase-like"/>
    <property type="match status" value="1"/>
</dbReference>
<evidence type="ECO:0000256" key="8">
    <source>
        <dbReference type="PIRSR" id="PIRSR000112-1"/>
    </source>
</evidence>
<evidence type="ECO:0000259" key="10">
    <source>
        <dbReference type="Pfam" id="PF00465"/>
    </source>
</evidence>
<feature type="binding site" evidence="9">
    <location>
        <begin position="116"/>
        <end position="119"/>
    </location>
    <ligand>
        <name>NAD(+)</name>
        <dbReference type="ChEBI" id="CHEBI:57540"/>
    </ligand>
</feature>
<evidence type="ECO:0000256" key="5">
    <source>
        <dbReference type="ARBA" id="ARBA00039147"/>
    </source>
</evidence>
<keyword evidence="1 8" id="KW-0479">Metal-binding</keyword>
<feature type="binding site" evidence="9">
    <location>
        <begin position="94"/>
        <end position="98"/>
    </location>
    <ligand>
        <name>NAD(+)</name>
        <dbReference type="ChEBI" id="CHEBI:57540"/>
    </ligand>
</feature>
<dbReference type="EC" id="1.1.1.6" evidence="5"/>
<comment type="caution">
    <text evidence="11">The sequence shown here is derived from an EMBL/GenBank/DDBJ whole genome shotgun (WGS) entry which is preliminary data.</text>
</comment>
<dbReference type="GO" id="GO:0046872">
    <property type="term" value="F:metal ion binding"/>
    <property type="evidence" value="ECO:0007669"/>
    <property type="project" value="UniProtKB-KW"/>
</dbReference>
<accession>A0A7X9UBV8</accession>